<evidence type="ECO:0000256" key="2">
    <source>
        <dbReference type="ARBA" id="ARBA00002280"/>
    </source>
</evidence>
<evidence type="ECO:0000256" key="11">
    <source>
        <dbReference type="PROSITE-ProRule" id="PRU10077"/>
    </source>
</evidence>
<name>A0A6A8M784_9FIRM</name>
<reference evidence="12" key="1">
    <citation type="submission" date="2019-09" db="EMBL/GenBank/DDBJ databases">
        <title>In-depth cultivation of the pig gut microbiome towards novel bacterial diversity and tailored functional studies.</title>
        <authorList>
            <person name="Wylensek D."/>
            <person name="Hitch T.C.A."/>
            <person name="Clavel T."/>
        </authorList>
    </citation>
    <scope>NUCLEOTIDE SEQUENCE</scope>
    <source>
        <strain evidence="12">RF-744-FAT-WT-3</strain>
    </source>
</reference>
<protein>
    <recommendedName>
        <fullName evidence="9">Pyrrolidone-carboxylate peptidase</fullName>
        <ecNumber evidence="9">3.4.19.3</ecNumber>
    </recommendedName>
    <alternativeName>
        <fullName evidence="9">5-oxoprolyl-peptidase</fullName>
    </alternativeName>
    <alternativeName>
        <fullName evidence="9">Pyroglutamyl-peptidase I</fullName>
        <shortName evidence="9">PGP-I</shortName>
        <shortName evidence="9">Pyrase</shortName>
    </alternativeName>
</protein>
<dbReference type="Gene3D" id="3.40.630.20">
    <property type="entry name" value="Peptidase C15, pyroglutamyl peptidase I-like"/>
    <property type="match status" value="1"/>
</dbReference>
<feature type="active site" evidence="9 11">
    <location>
        <position position="141"/>
    </location>
</feature>
<evidence type="ECO:0000256" key="9">
    <source>
        <dbReference type="HAMAP-Rule" id="MF_00417"/>
    </source>
</evidence>
<evidence type="ECO:0000256" key="1">
    <source>
        <dbReference type="ARBA" id="ARBA00001770"/>
    </source>
</evidence>
<dbReference type="FunFam" id="3.40.630.20:FF:000001">
    <property type="entry name" value="Pyrrolidone-carboxylate peptidase"/>
    <property type="match status" value="1"/>
</dbReference>
<dbReference type="SUPFAM" id="SSF53182">
    <property type="entry name" value="Pyrrolidone carboxyl peptidase (pyroglutamate aminopeptidase)"/>
    <property type="match status" value="1"/>
</dbReference>
<comment type="subcellular location">
    <subcellularLocation>
        <location evidence="3 9">Cytoplasm</location>
    </subcellularLocation>
</comment>
<dbReference type="InterPro" id="IPR029762">
    <property type="entry name" value="PGP-I_bact-type"/>
</dbReference>
<evidence type="ECO:0000256" key="10">
    <source>
        <dbReference type="PROSITE-ProRule" id="PRU10076"/>
    </source>
</evidence>
<dbReference type="InterPro" id="IPR000816">
    <property type="entry name" value="Peptidase_C15"/>
</dbReference>
<dbReference type="PANTHER" id="PTHR23402">
    <property type="entry name" value="PROTEASE FAMILY C15 PYROGLUTAMYL-PEPTIDASE I-RELATED"/>
    <property type="match status" value="1"/>
</dbReference>
<keyword evidence="6 9" id="KW-0645">Protease</keyword>
<feature type="active site" evidence="9 10">
    <location>
        <position position="78"/>
    </location>
</feature>
<dbReference type="InterPro" id="IPR016125">
    <property type="entry name" value="Peptidase_C15-like"/>
</dbReference>
<dbReference type="PROSITE" id="PS01334">
    <property type="entry name" value="PYRASE_CYS"/>
    <property type="match status" value="1"/>
</dbReference>
<comment type="caution">
    <text evidence="12">The sequence shown here is derived from an EMBL/GenBank/DDBJ whole genome shotgun (WGS) entry which is preliminary data.</text>
</comment>
<dbReference type="EC" id="3.4.19.3" evidence="9"/>
<comment type="similarity">
    <text evidence="4 9">Belongs to the peptidase C15 family.</text>
</comment>
<dbReference type="PANTHER" id="PTHR23402:SF1">
    <property type="entry name" value="PYROGLUTAMYL-PEPTIDASE I"/>
    <property type="match status" value="1"/>
</dbReference>
<evidence type="ECO:0000256" key="7">
    <source>
        <dbReference type="ARBA" id="ARBA00022801"/>
    </source>
</evidence>
<evidence type="ECO:0000313" key="12">
    <source>
        <dbReference type="EMBL" id="MST68550.1"/>
    </source>
</evidence>
<dbReference type="GO" id="GO:0006508">
    <property type="term" value="P:proteolysis"/>
    <property type="evidence" value="ECO:0007669"/>
    <property type="project" value="UniProtKB-KW"/>
</dbReference>
<evidence type="ECO:0000256" key="4">
    <source>
        <dbReference type="ARBA" id="ARBA00006641"/>
    </source>
</evidence>
<dbReference type="GO" id="GO:0016920">
    <property type="term" value="F:pyroglutamyl-peptidase activity"/>
    <property type="evidence" value="ECO:0007669"/>
    <property type="project" value="UniProtKB-UniRule"/>
</dbReference>
<dbReference type="GO" id="GO:0005829">
    <property type="term" value="C:cytosol"/>
    <property type="evidence" value="ECO:0007669"/>
    <property type="project" value="InterPro"/>
</dbReference>
<dbReference type="AlphaFoldDB" id="A0A6A8M784"/>
<proteinExistence type="inferred from homology"/>
<dbReference type="InterPro" id="IPR033693">
    <property type="entry name" value="PGPEP1_Glu_AS"/>
</dbReference>
<dbReference type="HAMAP" id="MF_00417">
    <property type="entry name" value="Pyrrolid_peptidase"/>
    <property type="match status" value="1"/>
</dbReference>
<accession>A0A6A8M784</accession>
<keyword evidence="5 9" id="KW-0963">Cytoplasm</keyword>
<dbReference type="InterPro" id="IPR033694">
    <property type="entry name" value="PGPEP1_Cys_AS"/>
</dbReference>
<dbReference type="PIRSF" id="PIRSF015592">
    <property type="entry name" value="Prld-crbxl_pptds"/>
    <property type="match status" value="1"/>
</dbReference>
<comment type="subunit">
    <text evidence="9">Homotetramer.</text>
</comment>
<dbReference type="RefSeq" id="WP_154572020.1">
    <property type="nucleotide sequence ID" value="NZ_VUNB01000002.1"/>
</dbReference>
<dbReference type="NCBIfam" id="NF009676">
    <property type="entry name" value="PRK13197.1"/>
    <property type="match status" value="1"/>
</dbReference>
<sequence>MKILITGFDPFGGETINPAYEAVKKLPDVIDGAEIVKVEVPTVFGLDGQVLKEKVAAFRPDGVICVGQAGGRNGITPEKVAINLMEARIPDNKGNQPFDKNVEEDGPAAYFTSLPVKAMVKSMKDAGIPASVSYTAGTFVCNDLMYRLLHLINTEYPEMKGGFIHVPFLPQQTVNIKGGAPSMSAEDIAAGLKAAVETFIKDLKSLPLEGDETAGITH</sequence>
<dbReference type="EMBL" id="VUNB01000002">
    <property type="protein sequence ID" value="MST68550.1"/>
    <property type="molecule type" value="Genomic_DNA"/>
</dbReference>
<comment type="catalytic activity">
    <reaction evidence="1 9 10">
        <text>Release of an N-terminal pyroglutamyl group from a polypeptide, the second amino acid generally not being Pro.</text>
        <dbReference type="EC" id="3.4.19.3"/>
    </reaction>
</comment>
<dbReference type="NCBIfam" id="TIGR00504">
    <property type="entry name" value="pyro_pdase"/>
    <property type="match status" value="1"/>
</dbReference>
<dbReference type="CDD" id="cd00501">
    <property type="entry name" value="Peptidase_C15"/>
    <property type="match status" value="1"/>
</dbReference>
<evidence type="ECO:0000256" key="5">
    <source>
        <dbReference type="ARBA" id="ARBA00022490"/>
    </source>
</evidence>
<evidence type="ECO:0000256" key="3">
    <source>
        <dbReference type="ARBA" id="ARBA00004496"/>
    </source>
</evidence>
<dbReference type="InterPro" id="IPR036440">
    <property type="entry name" value="Peptidase_C15-like_sf"/>
</dbReference>
<keyword evidence="7 9" id="KW-0378">Hydrolase</keyword>
<comment type="function">
    <text evidence="2 9">Removes 5-oxoproline from various penultimate amino acid residues except L-proline.</text>
</comment>
<organism evidence="12">
    <name type="scientific">Baileyella intestinalis</name>
    <dbReference type="NCBI Taxonomy" id="2606709"/>
    <lineage>
        <taxon>Bacteria</taxon>
        <taxon>Bacillati</taxon>
        <taxon>Bacillota</taxon>
        <taxon>Clostridia</taxon>
        <taxon>Peptostreptococcales</taxon>
        <taxon>Anaerovoracaceae</taxon>
        <taxon>Baileyella</taxon>
    </lineage>
</organism>
<gene>
    <name evidence="9 12" type="primary">pcp</name>
    <name evidence="12" type="ORF">FYJ66_02960</name>
</gene>
<feature type="active site" evidence="9">
    <location>
        <position position="165"/>
    </location>
</feature>
<evidence type="ECO:0000256" key="8">
    <source>
        <dbReference type="ARBA" id="ARBA00022807"/>
    </source>
</evidence>
<evidence type="ECO:0000256" key="6">
    <source>
        <dbReference type="ARBA" id="ARBA00022670"/>
    </source>
</evidence>
<dbReference type="Pfam" id="PF01470">
    <property type="entry name" value="Peptidase_C15"/>
    <property type="match status" value="1"/>
</dbReference>
<dbReference type="PRINTS" id="PR00706">
    <property type="entry name" value="PYROGLUPTASE"/>
</dbReference>
<dbReference type="PROSITE" id="PS01333">
    <property type="entry name" value="PYRASE_GLU"/>
    <property type="match status" value="1"/>
</dbReference>
<keyword evidence="8 9" id="KW-0788">Thiol protease</keyword>